<evidence type="ECO:0000313" key="7">
    <source>
        <dbReference type="Proteomes" id="UP000007305"/>
    </source>
</evidence>
<evidence type="ECO:0000256" key="1">
    <source>
        <dbReference type="ARBA" id="ARBA00022723"/>
    </source>
</evidence>
<dbReference type="GO" id="GO:0016491">
    <property type="term" value="F:oxidoreductase activity"/>
    <property type="evidence" value="ECO:0007669"/>
    <property type="project" value="UniProtKB-KW"/>
</dbReference>
<proteinExistence type="predicted"/>
<evidence type="ECO:0000256" key="4">
    <source>
        <dbReference type="SAM" id="MobiDB-lite"/>
    </source>
</evidence>
<evidence type="ECO:0000256" key="2">
    <source>
        <dbReference type="ARBA" id="ARBA00023002"/>
    </source>
</evidence>
<dbReference type="SUPFAM" id="SSF51197">
    <property type="entry name" value="Clavaminate synthase-like"/>
    <property type="match status" value="1"/>
</dbReference>
<feature type="compositionally biased region" description="Gly residues" evidence="4">
    <location>
        <begin position="214"/>
        <end position="226"/>
    </location>
</feature>
<reference evidence="7" key="1">
    <citation type="submission" date="2015-12" db="EMBL/GenBank/DDBJ databases">
        <title>Update maize B73 reference genome by single molecule sequencing technologies.</title>
        <authorList>
            <consortium name="Maize Genome Sequencing Project"/>
            <person name="Ware D."/>
        </authorList>
    </citation>
    <scope>NUCLEOTIDE SEQUENCE [LARGE SCALE GENOMIC DNA]</scope>
    <source>
        <strain evidence="7">cv. B73</strain>
    </source>
</reference>
<evidence type="ECO:0000259" key="5">
    <source>
        <dbReference type="Pfam" id="PF14226"/>
    </source>
</evidence>
<evidence type="ECO:0000256" key="3">
    <source>
        <dbReference type="ARBA" id="ARBA00023004"/>
    </source>
</evidence>
<sequence>MAPAISKPLLTDLVAQIGKVPSSHIRPVGDRPDLANVDNESGAGIPLIDLKKLNGPERRKVVEAIGKACESDGFFMVRNGSYDDLMEQTTNQPASRLTLVSARECARVVWTGDEPRHPGGGRGGHAARGAGVLPPAGVGAAQVLLRRPQQGDPAVHQLQRAHGEGQQLARLPAPALLPPPELRRPVAVKPAVLQASGGHLRDGGQGAGAEAAGGHIGEPGPGAEPHGGGHGEARAAHGGELLPAVPAAGAHLRAAGPQGPQCHHAAAAGRRLRPPGAAWRPLGGRQPRAQRAGHQHRRPDAGTEQRPVQERAPPRDRQQRERADLGADVLLPVPGRGDRAGRRAGGRRPPSGLPPLHLPGVLRRVLEHGPPVGQLPRPV</sequence>
<dbReference type="InterPro" id="IPR026992">
    <property type="entry name" value="DIOX_N"/>
</dbReference>
<dbReference type="GO" id="GO:0046872">
    <property type="term" value="F:metal ion binding"/>
    <property type="evidence" value="ECO:0007669"/>
    <property type="project" value="UniProtKB-KW"/>
</dbReference>
<dbReference type="InterPro" id="IPR027443">
    <property type="entry name" value="IPNS-like_sf"/>
</dbReference>
<keyword evidence="3" id="KW-0408">Iron</keyword>
<dbReference type="Proteomes" id="UP000007305">
    <property type="component" value="Chromosome 2"/>
</dbReference>
<keyword evidence="7" id="KW-1185">Reference proteome</keyword>
<dbReference type="Pfam" id="PF14226">
    <property type="entry name" value="DIOX_N"/>
    <property type="match status" value="1"/>
</dbReference>
<dbReference type="InParanoid" id="A0A804MBG4"/>
<dbReference type="EnsemblPlants" id="Zm00001eb073030_T001">
    <property type="protein sequence ID" value="Zm00001eb073030_P001"/>
    <property type="gene ID" value="Zm00001eb073030"/>
</dbReference>
<gene>
    <name evidence="6" type="primary">LOC100501142</name>
</gene>
<dbReference type="Gene3D" id="2.60.120.330">
    <property type="entry name" value="B-lactam Antibiotic, Isopenicillin N Synthase, Chain"/>
    <property type="match status" value="1"/>
</dbReference>
<dbReference type="AlphaFoldDB" id="A0A804MBG4"/>
<accession>A0A804MBG4</accession>
<dbReference type="Gramene" id="Zm00001eb073030_T001">
    <property type="protein sequence ID" value="Zm00001eb073030_P001"/>
    <property type="gene ID" value="Zm00001eb073030"/>
</dbReference>
<feature type="region of interest" description="Disordered" evidence="4">
    <location>
        <begin position="274"/>
        <end position="359"/>
    </location>
</feature>
<feature type="domain" description="Non-haem dioxygenase N-terminal" evidence="5">
    <location>
        <begin position="45"/>
        <end position="87"/>
    </location>
</feature>
<evidence type="ECO:0000313" key="6">
    <source>
        <dbReference type="EnsemblPlants" id="Zm00001eb073030_P001"/>
    </source>
</evidence>
<keyword evidence="2" id="KW-0560">Oxidoreductase</keyword>
<protein>
    <recommendedName>
        <fullName evidence="5">Non-haem dioxygenase N-terminal domain-containing protein</fullName>
    </recommendedName>
</protein>
<feature type="compositionally biased region" description="Basic and acidic residues" evidence="4">
    <location>
        <begin position="298"/>
        <end position="325"/>
    </location>
</feature>
<feature type="region of interest" description="Disordered" evidence="4">
    <location>
        <begin position="198"/>
        <end position="235"/>
    </location>
</feature>
<name>A0A804MBG4_MAIZE</name>
<reference evidence="6" key="2">
    <citation type="submission" date="2019-07" db="EMBL/GenBank/DDBJ databases">
        <authorList>
            <person name="Seetharam A."/>
            <person name="Woodhouse M."/>
            <person name="Cannon E."/>
        </authorList>
    </citation>
    <scope>NUCLEOTIDE SEQUENCE [LARGE SCALE GENOMIC DNA]</scope>
    <source>
        <strain evidence="6">cv. B73</strain>
    </source>
</reference>
<keyword evidence="1" id="KW-0479">Metal-binding</keyword>
<reference evidence="6" key="3">
    <citation type="submission" date="2021-05" db="UniProtKB">
        <authorList>
            <consortium name="EnsemblPlants"/>
        </authorList>
    </citation>
    <scope>IDENTIFICATION</scope>
    <source>
        <strain evidence="6">cv. B73</strain>
    </source>
</reference>
<organism evidence="6 7">
    <name type="scientific">Zea mays</name>
    <name type="common">Maize</name>
    <dbReference type="NCBI Taxonomy" id="4577"/>
    <lineage>
        <taxon>Eukaryota</taxon>
        <taxon>Viridiplantae</taxon>
        <taxon>Streptophyta</taxon>
        <taxon>Embryophyta</taxon>
        <taxon>Tracheophyta</taxon>
        <taxon>Spermatophyta</taxon>
        <taxon>Magnoliopsida</taxon>
        <taxon>Liliopsida</taxon>
        <taxon>Poales</taxon>
        <taxon>Poaceae</taxon>
        <taxon>PACMAD clade</taxon>
        <taxon>Panicoideae</taxon>
        <taxon>Andropogonodae</taxon>
        <taxon>Andropogoneae</taxon>
        <taxon>Tripsacinae</taxon>
        <taxon>Zea</taxon>
    </lineage>
</organism>